<accession>A0A8T1VQG5</accession>
<evidence type="ECO:0000313" key="2">
    <source>
        <dbReference type="EMBL" id="KAG7382419.1"/>
    </source>
</evidence>
<reference evidence="2" key="1">
    <citation type="submission" date="2021-02" db="EMBL/GenBank/DDBJ databases">
        <authorList>
            <person name="Palmer J.M."/>
        </authorList>
    </citation>
    <scope>NUCLEOTIDE SEQUENCE</scope>
    <source>
        <strain evidence="2">SCRP23</strain>
    </source>
</reference>
<evidence type="ECO:0008006" key="4">
    <source>
        <dbReference type="Google" id="ProtNLM"/>
    </source>
</evidence>
<evidence type="ECO:0000256" key="1">
    <source>
        <dbReference type="SAM" id="MobiDB-lite"/>
    </source>
</evidence>
<protein>
    <recommendedName>
        <fullName evidence="4">RxLR effector protein</fullName>
    </recommendedName>
</protein>
<dbReference type="AlphaFoldDB" id="A0A8T1VQG5"/>
<keyword evidence="3" id="KW-1185">Reference proteome</keyword>
<dbReference type="EMBL" id="JAGDFL010000718">
    <property type="protein sequence ID" value="KAG7382419.1"/>
    <property type="molecule type" value="Genomic_DNA"/>
</dbReference>
<organism evidence="2 3">
    <name type="scientific">Phytophthora boehmeriae</name>
    <dbReference type="NCBI Taxonomy" id="109152"/>
    <lineage>
        <taxon>Eukaryota</taxon>
        <taxon>Sar</taxon>
        <taxon>Stramenopiles</taxon>
        <taxon>Oomycota</taxon>
        <taxon>Peronosporomycetes</taxon>
        <taxon>Peronosporales</taxon>
        <taxon>Peronosporaceae</taxon>
        <taxon>Phytophthora</taxon>
    </lineage>
</organism>
<dbReference type="OrthoDB" id="125047at2759"/>
<name>A0A8T1VQG5_9STRA</name>
<feature type="compositionally biased region" description="Polar residues" evidence="1">
    <location>
        <begin position="1"/>
        <end position="12"/>
    </location>
</feature>
<feature type="region of interest" description="Disordered" evidence="1">
    <location>
        <begin position="1"/>
        <end position="49"/>
    </location>
</feature>
<gene>
    <name evidence="2" type="ORF">PHYBOEH_010483</name>
</gene>
<sequence length="140" mass="15791">MRTSVDSISVFNGKSGGKRFLRPTDAVKDEDNESEYDSDDDTEDEERGIQDLIRRVSYNTLDDVAGDLTGVPGAAKYLNGQNDELLKAIAARKWTPETMKAELGIAAKKASTSKDQLKYDPDYLLYRAYKKFWDDRRAQA</sequence>
<feature type="compositionally biased region" description="Acidic residues" evidence="1">
    <location>
        <begin position="28"/>
        <end position="46"/>
    </location>
</feature>
<evidence type="ECO:0000313" key="3">
    <source>
        <dbReference type="Proteomes" id="UP000693981"/>
    </source>
</evidence>
<proteinExistence type="predicted"/>
<comment type="caution">
    <text evidence="2">The sequence shown here is derived from an EMBL/GenBank/DDBJ whole genome shotgun (WGS) entry which is preliminary data.</text>
</comment>
<dbReference type="Proteomes" id="UP000693981">
    <property type="component" value="Unassembled WGS sequence"/>
</dbReference>